<dbReference type="Proteomes" id="UP000054691">
    <property type="component" value="Unassembled WGS sequence"/>
</dbReference>
<dbReference type="Proteomes" id="UP000254476">
    <property type="component" value="Unassembled WGS sequence"/>
</dbReference>
<dbReference type="InterPro" id="IPR002110">
    <property type="entry name" value="Ankyrin_rpt"/>
</dbReference>
<dbReference type="SMART" id="SM00248">
    <property type="entry name" value="ANK"/>
    <property type="match status" value="5"/>
</dbReference>
<dbReference type="PANTHER" id="PTHR46586">
    <property type="entry name" value="ANKYRIN REPEAT-CONTAINING PROTEIN"/>
    <property type="match status" value="1"/>
</dbReference>
<sequence length="1074" mass="123212">MDIRELFNWLQGDEKPLHLSDKVLNEGLLALEQNQAERTHQILLREVRVAKYSGGVVTEKINELEKHTLFMEYLKFCNQKFSENSLLLITLNYLLNKVQKEQTQLIAKVNQLFLILLQENKESTLAFYKKNKELFKDYHEIQEKVERTLFEMQIDEDVETVKRYLLDFNKLLSHQKNPLGIVGLFREYIGDTERFASLILWLLHRGVSAKKTLETYLLHDFLKYHFFTLHDKDNEIVRLYALLDRFPQAKTLLEAVKKTASDERGLQQYSLNGLVHEQKLQNISPQHHPFEFSQKPENFLSLHKLFGLPFLIEAVINSSEHTDPKWQELLKQALNKPQIIIEELSGIIHLIVSKCSPLVLKDLADLIDDITTQELLSNNEGAVLYLIPHKPQLFAAINKKNSTELIQQISIKHPNDPEIVYQLTALFTTFSRNKHPATSLVFQALVDNLILYPHLLEDEELLKQLKKYPESGRLLSQRYEVIAQQFNECILEQTAESAFSSRNYQIIEDNWVDATRKIAALSLIKPQTKFNFGHKYAFQAKIAEIAFLHHGEYFDLNAFIEALSLPPITSSGAVSECERVLIEILAVIDNEVLRKQIIEKLETHPIARLDWRHKEYEGKTVFLKAAKYGNLGLITLLQDEIASKSFNQAILTAAKENQWKTVDYLARLDKTLLSQDEIEVIVRLAAQQGQVNIIDYLYDAYDYEPSTDEIATILKQAITNNHLNVVKYFYQSSFAFPKQAVINSLFHLAIEVEATDVIPFIAETKQNNPTLSTIEKAFEQVTLNQQLELIQILCNLSRNTPRPVVIERTFIKACQLGLFFAAQYFYESPEKLVSQSTFKNAFEQAIANGHMEIITSFCNSSTNPPDQSVIDQGVISAAKTGKLSLVEYFCSMTSPNKPRQRALVQALSQAINHDHTEVFTTLCRSSTNLSRKTSMKDSLLLAAKKGRKEIVEYLCVNEIDALNQDAIENALILATKFRQPEIVRYLCEIPENKPGKKAIRNALNKAIGSKQTEISNYLRERLQESSTHQVKMESEVGDIQERSEPLSTHGFFKANKISQIGEPYQSNDYKMTLD</sequence>
<proteinExistence type="predicted"/>
<protein>
    <submittedName>
        <fullName evidence="2">Ankyrin repeats (3 copies)</fullName>
    </submittedName>
</protein>
<dbReference type="RefSeq" id="WP_058497671.1">
    <property type="nucleotide sequence ID" value="NZ_CAAAHW010000001.1"/>
</dbReference>
<accession>A0A378JHW2</accession>
<evidence type="ECO:0000313" key="4">
    <source>
        <dbReference type="Proteomes" id="UP000254476"/>
    </source>
</evidence>
<dbReference type="OrthoDB" id="5653325at2"/>
<name>A0A378JHW2_9GAMM</name>
<reference evidence="2 4" key="2">
    <citation type="submission" date="2018-06" db="EMBL/GenBank/DDBJ databases">
        <authorList>
            <consortium name="Pathogen Informatics"/>
            <person name="Doyle S."/>
        </authorList>
    </citation>
    <scope>NUCLEOTIDE SEQUENCE [LARGE SCALE GENOMIC DNA]</scope>
    <source>
        <strain evidence="2 4">NCTC12388</strain>
    </source>
</reference>
<dbReference type="Gene3D" id="1.25.40.20">
    <property type="entry name" value="Ankyrin repeat-containing domain"/>
    <property type="match status" value="2"/>
</dbReference>
<dbReference type="InterPro" id="IPR052050">
    <property type="entry name" value="SecEffector_AnkRepeat"/>
</dbReference>
<dbReference type="Pfam" id="PF12796">
    <property type="entry name" value="Ank_2"/>
    <property type="match status" value="1"/>
</dbReference>
<gene>
    <name evidence="1" type="ORF">Lgra_0455</name>
    <name evidence="2" type="ORF">NCTC12388_01432</name>
</gene>
<dbReference type="EMBL" id="LNYE01000005">
    <property type="protein sequence ID" value="KTD14752.1"/>
    <property type="molecule type" value="Genomic_DNA"/>
</dbReference>
<keyword evidence="3" id="KW-1185">Reference proteome</keyword>
<reference evidence="1 3" key="1">
    <citation type="submission" date="2015-11" db="EMBL/GenBank/DDBJ databases">
        <title>Genomic analysis of 38 Legionella species identifies large and diverse effector repertoires.</title>
        <authorList>
            <person name="Burstein D."/>
            <person name="Amaro F."/>
            <person name="Zusman T."/>
            <person name="Lifshitz Z."/>
            <person name="Cohen O."/>
            <person name="Gilbert J.A."/>
            <person name="Pupko T."/>
            <person name="Shuman H.A."/>
            <person name="Segal G."/>
        </authorList>
    </citation>
    <scope>NUCLEOTIDE SEQUENCE [LARGE SCALE GENOMIC DNA]</scope>
    <source>
        <strain evidence="1 3">Lyon 8420412</strain>
    </source>
</reference>
<evidence type="ECO:0000313" key="2">
    <source>
        <dbReference type="EMBL" id="STX44260.1"/>
    </source>
</evidence>
<evidence type="ECO:0000313" key="1">
    <source>
        <dbReference type="EMBL" id="KTD14752.1"/>
    </source>
</evidence>
<organism evidence="2 4">
    <name type="scientific">Legionella gratiana</name>
    <dbReference type="NCBI Taxonomy" id="45066"/>
    <lineage>
        <taxon>Bacteria</taxon>
        <taxon>Pseudomonadati</taxon>
        <taxon>Pseudomonadota</taxon>
        <taxon>Gammaproteobacteria</taxon>
        <taxon>Legionellales</taxon>
        <taxon>Legionellaceae</taxon>
        <taxon>Legionella</taxon>
    </lineage>
</organism>
<dbReference type="AlphaFoldDB" id="A0A378JHW2"/>
<evidence type="ECO:0000313" key="3">
    <source>
        <dbReference type="Proteomes" id="UP000054691"/>
    </source>
</evidence>
<dbReference type="SUPFAM" id="SSF48403">
    <property type="entry name" value="Ankyrin repeat"/>
    <property type="match status" value="2"/>
</dbReference>
<dbReference type="STRING" id="45066.Lgra_0455"/>
<dbReference type="EMBL" id="UGOB01000001">
    <property type="protein sequence ID" value="STX44260.1"/>
    <property type="molecule type" value="Genomic_DNA"/>
</dbReference>
<dbReference type="InterPro" id="IPR036770">
    <property type="entry name" value="Ankyrin_rpt-contain_sf"/>
</dbReference>
<dbReference type="PANTHER" id="PTHR46586:SF3">
    <property type="entry name" value="ANKYRIN REPEAT-CONTAINING PROTEIN"/>
    <property type="match status" value="1"/>
</dbReference>